<dbReference type="InterPro" id="IPR043128">
    <property type="entry name" value="Rev_trsase/Diguanyl_cyclase"/>
</dbReference>
<evidence type="ECO:0000313" key="2">
    <source>
        <dbReference type="EMBL" id="RDX81204.1"/>
    </source>
</evidence>
<dbReference type="PANTHER" id="PTHR34072:SF55">
    <property type="entry name" value="DNA_RNA POLYMERASES SUPERFAMILY PROTEIN"/>
    <property type="match status" value="1"/>
</dbReference>
<dbReference type="InterPro" id="IPR041577">
    <property type="entry name" value="RT_RNaseH_2"/>
</dbReference>
<dbReference type="OrthoDB" id="1909920at2759"/>
<proteinExistence type="predicted"/>
<organism evidence="2 3">
    <name type="scientific">Mucuna pruriens</name>
    <name type="common">Velvet bean</name>
    <name type="synonym">Dolichos pruriens</name>
    <dbReference type="NCBI Taxonomy" id="157652"/>
    <lineage>
        <taxon>Eukaryota</taxon>
        <taxon>Viridiplantae</taxon>
        <taxon>Streptophyta</taxon>
        <taxon>Embryophyta</taxon>
        <taxon>Tracheophyta</taxon>
        <taxon>Spermatophyta</taxon>
        <taxon>Magnoliopsida</taxon>
        <taxon>eudicotyledons</taxon>
        <taxon>Gunneridae</taxon>
        <taxon>Pentapetalae</taxon>
        <taxon>rosids</taxon>
        <taxon>fabids</taxon>
        <taxon>Fabales</taxon>
        <taxon>Fabaceae</taxon>
        <taxon>Papilionoideae</taxon>
        <taxon>50 kb inversion clade</taxon>
        <taxon>NPAAA clade</taxon>
        <taxon>indigoferoid/millettioid clade</taxon>
        <taxon>Phaseoleae</taxon>
        <taxon>Mucuna</taxon>
    </lineage>
</organism>
<dbReference type="PANTHER" id="PTHR34072">
    <property type="entry name" value="ENZYMATIC POLYPROTEIN-RELATED"/>
    <property type="match status" value="1"/>
</dbReference>
<comment type="caution">
    <text evidence="2">The sequence shown here is derived from an EMBL/GenBank/DDBJ whole genome shotgun (WGS) entry which is preliminary data.</text>
</comment>
<feature type="domain" description="Reverse transcriptase/retrotransposon-derived protein RNase H-like" evidence="1">
    <location>
        <begin position="36"/>
        <end position="80"/>
    </location>
</feature>
<dbReference type="Gene3D" id="3.30.70.270">
    <property type="match status" value="1"/>
</dbReference>
<protein>
    <submittedName>
        <fullName evidence="2">Retrovirus-related Pol polyprotein from transposon gypsy</fullName>
    </submittedName>
</protein>
<name>A0A371FS90_MUCPR</name>
<dbReference type="InterPro" id="IPR043502">
    <property type="entry name" value="DNA/RNA_pol_sf"/>
</dbReference>
<keyword evidence="3" id="KW-1185">Reference proteome</keyword>
<dbReference type="EMBL" id="QJKJ01007983">
    <property type="protein sequence ID" value="RDX81204.1"/>
    <property type="molecule type" value="Genomic_DNA"/>
</dbReference>
<evidence type="ECO:0000259" key="1">
    <source>
        <dbReference type="Pfam" id="PF17919"/>
    </source>
</evidence>
<sequence length="150" mass="16515">MNDVRSFHGLASFYICFVKDFSTLAAPLNEMVKNNAGFKALKDRLTHSPILALPNFTKPFKLECNVSNMGVVVMLLQEVLCSSWGFISVATLFVVQGVCHPYEEGCASYLRKVLGFLSSQIDGLSHGLYTPSSSYFPLVGHFHGFCPKVA</sequence>
<feature type="non-terminal residue" evidence="2">
    <location>
        <position position="1"/>
    </location>
</feature>
<dbReference type="AlphaFoldDB" id="A0A371FS90"/>
<dbReference type="Proteomes" id="UP000257109">
    <property type="component" value="Unassembled WGS sequence"/>
</dbReference>
<accession>A0A371FS90</accession>
<reference evidence="2" key="1">
    <citation type="submission" date="2018-05" db="EMBL/GenBank/DDBJ databases">
        <title>Draft genome of Mucuna pruriens seed.</title>
        <authorList>
            <person name="Nnadi N.E."/>
            <person name="Vos R."/>
            <person name="Hasami M.H."/>
            <person name="Devisetty U.K."/>
            <person name="Aguiy J.C."/>
        </authorList>
    </citation>
    <scope>NUCLEOTIDE SEQUENCE [LARGE SCALE GENOMIC DNA]</scope>
    <source>
        <strain evidence="2">JCA_2017</strain>
    </source>
</reference>
<gene>
    <name evidence="2" type="primary">pol</name>
    <name evidence="2" type="ORF">CR513_38154</name>
</gene>
<dbReference type="SUPFAM" id="SSF56672">
    <property type="entry name" value="DNA/RNA polymerases"/>
    <property type="match status" value="1"/>
</dbReference>
<dbReference type="Pfam" id="PF17919">
    <property type="entry name" value="RT_RNaseH_2"/>
    <property type="match status" value="1"/>
</dbReference>
<evidence type="ECO:0000313" key="3">
    <source>
        <dbReference type="Proteomes" id="UP000257109"/>
    </source>
</evidence>